<reference evidence="1 2" key="1">
    <citation type="journal article" date="2022" name="Hortic Res">
        <title>A haplotype resolved chromosomal level avocado genome allows analysis of novel avocado genes.</title>
        <authorList>
            <person name="Nath O."/>
            <person name="Fletcher S.J."/>
            <person name="Hayward A."/>
            <person name="Shaw L.M."/>
            <person name="Masouleh A.K."/>
            <person name="Furtado A."/>
            <person name="Henry R.J."/>
            <person name="Mitter N."/>
        </authorList>
    </citation>
    <scope>NUCLEOTIDE SEQUENCE [LARGE SCALE GENOMIC DNA]</scope>
    <source>
        <strain evidence="2">cv. Hass</strain>
    </source>
</reference>
<accession>A0ACC2KU25</accession>
<comment type="caution">
    <text evidence="1">The sequence shown here is derived from an EMBL/GenBank/DDBJ whole genome shotgun (WGS) entry which is preliminary data.</text>
</comment>
<dbReference type="Proteomes" id="UP001234297">
    <property type="component" value="Chromosome 11"/>
</dbReference>
<gene>
    <name evidence="1" type="ORF">MRB53_033023</name>
</gene>
<protein>
    <submittedName>
        <fullName evidence="1">Uncharacterized protein</fullName>
    </submittedName>
</protein>
<sequence length="74" mass="7990">MKLQLLRLLDGAFSARKETGGKVSTRQVASLYFRASSTRMSMVAPVEFKAIIEEGQELNGGSPDVVEGLDDSSI</sequence>
<keyword evidence="2" id="KW-1185">Reference proteome</keyword>
<proteinExistence type="predicted"/>
<evidence type="ECO:0000313" key="1">
    <source>
        <dbReference type="EMBL" id="KAJ8624493.1"/>
    </source>
</evidence>
<evidence type="ECO:0000313" key="2">
    <source>
        <dbReference type="Proteomes" id="UP001234297"/>
    </source>
</evidence>
<organism evidence="1 2">
    <name type="scientific">Persea americana</name>
    <name type="common">Avocado</name>
    <dbReference type="NCBI Taxonomy" id="3435"/>
    <lineage>
        <taxon>Eukaryota</taxon>
        <taxon>Viridiplantae</taxon>
        <taxon>Streptophyta</taxon>
        <taxon>Embryophyta</taxon>
        <taxon>Tracheophyta</taxon>
        <taxon>Spermatophyta</taxon>
        <taxon>Magnoliopsida</taxon>
        <taxon>Magnoliidae</taxon>
        <taxon>Laurales</taxon>
        <taxon>Lauraceae</taxon>
        <taxon>Persea</taxon>
    </lineage>
</organism>
<dbReference type="EMBL" id="CM056819">
    <property type="protein sequence ID" value="KAJ8624493.1"/>
    <property type="molecule type" value="Genomic_DNA"/>
</dbReference>
<name>A0ACC2KU25_PERAE</name>